<accession>S4VVK9</accession>
<dbReference type="Proteomes" id="UP000204584">
    <property type="component" value="Segment"/>
</dbReference>
<dbReference type="RefSeq" id="YP_008437474.1">
    <property type="nucleotide sequence ID" value="NC_022098.1"/>
</dbReference>
<dbReference type="KEGG" id="vg:16606190"/>
<sequence>MDPDVRRPIFARRYLRARRRHQTDAGPAWFDLLPDELVVRVAEATASISDVARLGRTCRRLAAICSDGNLWRHLYSVCHGVPVVRAPSALGKDWRWLCRVRSSPAIPADGDDDDDKWIFWGEQEDGCAHGIGIGMRTCGATGSGGGTADTALTEAYEGVWVSGKRHGRGLWTLYETRTGRVTDMYDGWWEDDAFEGTGAYISIDGDWLYEGSWHANQKHGYGVETTKGAAGGLDSSVHKGEWKDDKPHGRGVYLSDGWRCEGVWQRGRMHGFGISVNATGDIYRGEWKDDVPEGVGTYTSHQGWRIEGSWLDGLAHGNVVVAYDDGSRWTGIVEWRACAGGTTEAYAIDARVVSHADRGGAVGCACRACRAPMRFSLTHEK</sequence>
<proteinExistence type="predicted"/>
<dbReference type="EMBL" id="KC977571">
    <property type="protein sequence ID" value="AGO84403.1"/>
    <property type="molecule type" value="Genomic_DNA"/>
</dbReference>
<dbReference type="Gene3D" id="2.20.110.10">
    <property type="entry name" value="Histone H3 K4-specific methyltransferase SET7/9 N-terminal domain"/>
    <property type="match status" value="2"/>
</dbReference>
<dbReference type="Pfam" id="PF12937">
    <property type="entry name" value="F-box-like"/>
    <property type="match status" value="1"/>
</dbReference>
<dbReference type="InterPro" id="IPR036047">
    <property type="entry name" value="F-box-like_dom_sf"/>
</dbReference>
<dbReference type="SUPFAM" id="SSF82185">
    <property type="entry name" value="Histone H3 K4-specific methyltransferase SET7/9 N-terminal domain"/>
    <property type="match status" value="2"/>
</dbReference>
<name>S4VVK9_9VIRU</name>
<feature type="domain" description="F-box" evidence="2">
    <location>
        <begin position="31"/>
        <end position="75"/>
    </location>
</feature>
<dbReference type="PANTHER" id="PTHR23084:SF263">
    <property type="entry name" value="MORN REPEAT-CONTAINING PROTEIN 1"/>
    <property type="match status" value="1"/>
</dbReference>
<gene>
    <name evidence="3" type="ORF">psal_cds_558</name>
</gene>
<organism evidence="3 4">
    <name type="scientific">Pandoravirus salinus</name>
    <dbReference type="NCBI Taxonomy" id="1349410"/>
    <lineage>
        <taxon>Viruses</taxon>
        <taxon>Pandoravirus</taxon>
    </lineage>
</organism>
<protein>
    <submittedName>
        <fullName evidence="3">F-box domain containing protein</fullName>
    </submittedName>
</protein>
<dbReference type="GeneID" id="16606190"/>
<evidence type="ECO:0000313" key="3">
    <source>
        <dbReference type="EMBL" id="AGO84403.1"/>
    </source>
</evidence>
<dbReference type="PANTHER" id="PTHR23084">
    <property type="entry name" value="PHOSPHATIDYLINOSITOL-4-PHOSPHATE 5-KINASE RELATED"/>
    <property type="match status" value="1"/>
</dbReference>
<evidence type="ECO:0000259" key="2">
    <source>
        <dbReference type="Pfam" id="PF12937"/>
    </source>
</evidence>
<dbReference type="SUPFAM" id="SSF81383">
    <property type="entry name" value="F-box domain"/>
    <property type="match status" value="1"/>
</dbReference>
<dbReference type="Pfam" id="PF02493">
    <property type="entry name" value="MORN"/>
    <property type="match status" value="7"/>
</dbReference>
<evidence type="ECO:0000313" key="4">
    <source>
        <dbReference type="Proteomes" id="UP000204584"/>
    </source>
</evidence>
<keyword evidence="4" id="KW-1185">Reference proteome</keyword>
<dbReference type="InterPro" id="IPR003409">
    <property type="entry name" value="MORN"/>
</dbReference>
<reference evidence="3 4" key="1">
    <citation type="journal article" date="2013" name="Science">
        <title>Pandoraviruses: amoeba viruses with genomes up to 2.5 Mb reaching that of parasitic eukaryotes.</title>
        <authorList>
            <person name="Philippe N."/>
            <person name="Legendre M."/>
            <person name="Doutre G."/>
            <person name="Coute Y."/>
            <person name="Poirot O."/>
            <person name="Lescot M."/>
            <person name="Arslan D."/>
            <person name="Seltzer V."/>
            <person name="Bertaux L."/>
            <person name="Bruley C."/>
            <person name="Garin J."/>
            <person name="Claverie J.M."/>
            <person name="Abergel C."/>
        </authorList>
    </citation>
    <scope>NUCLEOTIDE SEQUENCE [LARGE SCALE GENOMIC DNA]</scope>
</reference>
<evidence type="ECO:0000256" key="1">
    <source>
        <dbReference type="ARBA" id="ARBA00022737"/>
    </source>
</evidence>
<dbReference type="InterPro" id="IPR001810">
    <property type="entry name" value="F-box_dom"/>
</dbReference>
<dbReference type="SMART" id="SM00698">
    <property type="entry name" value="MORN"/>
    <property type="match status" value="6"/>
</dbReference>
<keyword evidence="1" id="KW-0677">Repeat</keyword>
<dbReference type="Gene3D" id="1.20.1280.50">
    <property type="match status" value="1"/>
</dbReference>